<dbReference type="Proteomes" id="UP001499843">
    <property type="component" value="Unassembled WGS sequence"/>
</dbReference>
<keyword evidence="3" id="KW-1185">Reference proteome</keyword>
<evidence type="ECO:0000313" key="2">
    <source>
        <dbReference type="EMBL" id="GAA2213191.1"/>
    </source>
</evidence>
<sequence>MVRRGHGPALHDPIPCGPAGRGGVRASDRHGELDAIARPLQTTATDASDEARNIVIHAYKADKRRVCRKGNMKPQRVYDVGK</sequence>
<gene>
    <name evidence="2" type="ORF">GCM10009850_086530</name>
</gene>
<evidence type="ECO:0000313" key="3">
    <source>
        <dbReference type="Proteomes" id="UP001499843"/>
    </source>
</evidence>
<organism evidence="2 3">
    <name type="scientific">Nonomuraea monospora</name>
    <dbReference type="NCBI Taxonomy" id="568818"/>
    <lineage>
        <taxon>Bacteria</taxon>
        <taxon>Bacillati</taxon>
        <taxon>Actinomycetota</taxon>
        <taxon>Actinomycetes</taxon>
        <taxon>Streptosporangiales</taxon>
        <taxon>Streptosporangiaceae</taxon>
        <taxon>Nonomuraea</taxon>
    </lineage>
</organism>
<dbReference type="EMBL" id="BAAAQX010000031">
    <property type="protein sequence ID" value="GAA2213191.1"/>
    <property type="molecule type" value="Genomic_DNA"/>
</dbReference>
<protein>
    <recommendedName>
        <fullName evidence="4">Transposase</fullName>
    </recommendedName>
</protein>
<evidence type="ECO:0008006" key="4">
    <source>
        <dbReference type="Google" id="ProtNLM"/>
    </source>
</evidence>
<accession>A0ABN3CUS0</accession>
<feature type="region of interest" description="Disordered" evidence="1">
    <location>
        <begin position="1"/>
        <end position="32"/>
    </location>
</feature>
<reference evidence="3" key="1">
    <citation type="journal article" date="2019" name="Int. J. Syst. Evol. Microbiol.">
        <title>The Global Catalogue of Microorganisms (GCM) 10K type strain sequencing project: providing services to taxonomists for standard genome sequencing and annotation.</title>
        <authorList>
            <consortium name="The Broad Institute Genomics Platform"/>
            <consortium name="The Broad Institute Genome Sequencing Center for Infectious Disease"/>
            <person name="Wu L."/>
            <person name="Ma J."/>
        </authorList>
    </citation>
    <scope>NUCLEOTIDE SEQUENCE [LARGE SCALE GENOMIC DNA]</scope>
    <source>
        <strain evidence="3">JCM 16114</strain>
    </source>
</reference>
<proteinExistence type="predicted"/>
<evidence type="ECO:0000256" key="1">
    <source>
        <dbReference type="SAM" id="MobiDB-lite"/>
    </source>
</evidence>
<name>A0ABN3CUS0_9ACTN</name>
<comment type="caution">
    <text evidence="2">The sequence shown here is derived from an EMBL/GenBank/DDBJ whole genome shotgun (WGS) entry which is preliminary data.</text>
</comment>